<dbReference type="AlphaFoldDB" id="A0A2V1DIF4"/>
<feature type="non-terminal residue" evidence="2">
    <location>
        <position position="97"/>
    </location>
</feature>
<evidence type="ECO:0000313" key="3">
    <source>
        <dbReference type="Proteomes" id="UP000244855"/>
    </source>
</evidence>
<dbReference type="Proteomes" id="UP000244855">
    <property type="component" value="Unassembled WGS sequence"/>
</dbReference>
<dbReference type="SUPFAM" id="SSF51197">
    <property type="entry name" value="Clavaminate synthase-like"/>
    <property type="match status" value="1"/>
</dbReference>
<gene>
    <name evidence="2" type="ORF">DM02DRAFT_616362</name>
</gene>
<dbReference type="EMBL" id="KZ805431">
    <property type="protein sequence ID" value="PVH97641.1"/>
    <property type="molecule type" value="Genomic_DNA"/>
</dbReference>
<dbReference type="Gene3D" id="2.60.120.330">
    <property type="entry name" value="B-lactam Antibiotic, Isopenicillin N Synthase, Chain"/>
    <property type="match status" value="1"/>
</dbReference>
<dbReference type="InterPro" id="IPR027443">
    <property type="entry name" value="IPNS-like_sf"/>
</dbReference>
<name>A0A2V1DIF4_9PLEO</name>
<dbReference type="InterPro" id="IPR026992">
    <property type="entry name" value="DIOX_N"/>
</dbReference>
<protein>
    <recommendedName>
        <fullName evidence="1">Non-haem dioxygenase N-terminal domain-containing protein</fullName>
    </recommendedName>
</protein>
<dbReference type="Pfam" id="PF14226">
    <property type="entry name" value="DIOX_N"/>
    <property type="match status" value="1"/>
</dbReference>
<feature type="domain" description="Non-haem dioxygenase N-terminal" evidence="1">
    <location>
        <begin position="43"/>
        <end position="97"/>
    </location>
</feature>
<organism evidence="2 3">
    <name type="scientific">Periconia macrospinosa</name>
    <dbReference type="NCBI Taxonomy" id="97972"/>
    <lineage>
        <taxon>Eukaryota</taxon>
        <taxon>Fungi</taxon>
        <taxon>Dikarya</taxon>
        <taxon>Ascomycota</taxon>
        <taxon>Pezizomycotina</taxon>
        <taxon>Dothideomycetes</taxon>
        <taxon>Pleosporomycetidae</taxon>
        <taxon>Pleosporales</taxon>
        <taxon>Massarineae</taxon>
        <taxon>Periconiaceae</taxon>
        <taxon>Periconia</taxon>
    </lineage>
</organism>
<reference evidence="2 3" key="1">
    <citation type="journal article" date="2018" name="Sci. Rep.">
        <title>Comparative genomics provides insights into the lifestyle and reveals functional heterogeneity of dark septate endophytic fungi.</title>
        <authorList>
            <person name="Knapp D.G."/>
            <person name="Nemeth J.B."/>
            <person name="Barry K."/>
            <person name="Hainaut M."/>
            <person name="Henrissat B."/>
            <person name="Johnson J."/>
            <person name="Kuo A."/>
            <person name="Lim J.H.P."/>
            <person name="Lipzen A."/>
            <person name="Nolan M."/>
            <person name="Ohm R.A."/>
            <person name="Tamas L."/>
            <person name="Grigoriev I.V."/>
            <person name="Spatafora J.W."/>
            <person name="Nagy L.G."/>
            <person name="Kovacs G.M."/>
        </authorList>
    </citation>
    <scope>NUCLEOTIDE SEQUENCE [LARGE SCALE GENOMIC DNA]</scope>
    <source>
        <strain evidence="2 3">DSE2036</strain>
    </source>
</reference>
<evidence type="ECO:0000313" key="2">
    <source>
        <dbReference type="EMBL" id="PVH97641.1"/>
    </source>
</evidence>
<evidence type="ECO:0000259" key="1">
    <source>
        <dbReference type="Pfam" id="PF14226"/>
    </source>
</evidence>
<accession>A0A2V1DIF4</accession>
<proteinExistence type="predicted"/>
<sequence>MPQPTPTPTPTPTPAAAVVPAVVPEGDPTQPQQTPTTKTFTHLPILPLSHAHDPATKPQFLRDLRDALLNVGFLYLSDTGLPPQLVQRVVDECKGFF</sequence>
<keyword evidence="3" id="KW-1185">Reference proteome</keyword>
<dbReference type="OrthoDB" id="627829at2759"/>